<protein>
    <submittedName>
        <fullName evidence="4">TPR repeat</fullName>
    </submittedName>
</protein>
<dbReference type="Pfam" id="PF14559">
    <property type="entry name" value="TPR_19"/>
    <property type="match status" value="1"/>
</dbReference>
<dbReference type="SMART" id="SM00028">
    <property type="entry name" value="TPR"/>
    <property type="match status" value="9"/>
</dbReference>
<dbReference type="PANTHER" id="PTHR45586">
    <property type="entry name" value="TPR REPEAT-CONTAINING PROTEIN PA4667"/>
    <property type="match status" value="1"/>
</dbReference>
<feature type="repeat" description="TPR" evidence="3">
    <location>
        <begin position="72"/>
        <end position="105"/>
    </location>
</feature>
<name>A0A367ZJV3_9BACT</name>
<evidence type="ECO:0000256" key="3">
    <source>
        <dbReference type="PROSITE-ProRule" id="PRU00339"/>
    </source>
</evidence>
<dbReference type="SUPFAM" id="SSF48452">
    <property type="entry name" value="TPR-like"/>
    <property type="match status" value="2"/>
</dbReference>
<keyword evidence="2 3" id="KW-0802">TPR repeat</keyword>
<dbReference type="PANTHER" id="PTHR45586:SF1">
    <property type="entry name" value="LIPOPOLYSACCHARIDE ASSEMBLY PROTEIN B"/>
    <property type="match status" value="1"/>
</dbReference>
<dbReference type="InterPro" id="IPR019734">
    <property type="entry name" value="TPR_rpt"/>
</dbReference>
<evidence type="ECO:0000313" key="5">
    <source>
        <dbReference type="Proteomes" id="UP000252355"/>
    </source>
</evidence>
<evidence type="ECO:0000313" key="4">
    <source>
        <dbReference type="EMBL" id="RCK78137.1"/>
    </source>
</evidence>
<accession>A0A367ZJV3</accession>
<evidence type="ECO:0000256" key="1">
    <source>
        <dbReference type="ARBA" id="ARBA00022737"/>
    </source>
</evidence>
<dbReference type="Pfam" id="PF00515">
    <property type="entry name" value="TPR_1"/>
    <property type="match status" value="1"/>
</dbReference>
<keyword evidence="1" id="KW-0677">Repeat</keyword>
<sequence>MEEAREHFRRGVELQERGLFDQAIDAYTRALSLDPAHEDAAVNLGAAWLQKGVGARAIDVLGKVLTRNPDHALALFNIAKAYLFVEDHVKALAAFERTAEFLPDDLAVIKGRAQALAALGRLVEAAETLLPHLEKLAADPDTLLRLGGQLLELQRWADAAEVFRRALNAAPSSIPALEGLIRAQLALGALDKAGTSIKRALLMAPQHPGFHLLQVELLLAEHQVEGALDHLKKALQRLPDEPALRQKMDELLRRLPVLQKKAGEARAAREGARPTARPSPYETQVYDVLDALYDGRITFPMAIHEIRDLYRKDEDDLFVCDELANLLFQARQFGEAAQLYSRLYGARPREPRYRIDLAKAMALDGDPYRARQFLADSMHELPQEPDLPLTLVEIKLLEKDFQGALQTLMQTLADFPDHPHGLFLRGYVALRLDDLAGAEAAFQRLLPLAPQDEEVAVWYGRLSILRHRPADGLAVWERFSDGLESLVEILSRVELLLAAGRAGEVKPLLQRIGDYKPRFLEDHLLFGKAFFFGGDFAGALSQLEAVLREDPDHAEALAVTALAYLGRSKPNKFWIYWQRAIESDSLPAVWLGHALAPVMQFAQAERIRVETRKLLEIAVADDADRARLTRLLQAYGG</sequence>
<feature type="repeat" description="TPR" evidence="3">
    <location>
        <begin position="140"/>
        <end position="173"/>
    </location>
</feature>
<dbReference type="Proteomes" id="UP000252355">
    <property type="component" value="Unassembled WGS sequence"/>
</dbReference>
<dbReference type="AlphaFoldDB" id="A0A367ZJV3"/>
<dbReference type="Pfam" id="PF13432">
    <property type="entry name" value="TPR_16"/>
    <property type="match status" value="4"/>
</dbReference>
<dbReference type="InterPro" id="IPR011990">
    <property type="entry name" value="TPR-like_helical_dom_sf"/>
</dbReference>
<feature type="repeat" description="TPR" evidence="3">
    <location>
        <begin position="4"/>
        <end position="37"/>
    </location>
</feature>
<evidence type="ECO:0000256" key="2">
    <source>
        <dbReference type="ARBA" id="ARBA00022803"/>
    </source>
</evidence>
<dbReference type="EMBL" id="QOQW01000027">
    <property type="protein sequence ID" value="RCK78137.1"/>
    <property type="molecule type" value="Genomic_DNA"/>
</dbReference>
<reference evidence="4 5" key="1">
    <citation type="submission" date="2018-05" db="EMBL/GenBank/DDBJ databases">
        <title>A metagenomic window into the 2 km-deep terrestrial subsurface aquifer revealed taxonomically and functionally diverse microbial community comprising novel uncultured bacterial lineages.</title>
        <authorList>
            <person name="Kadnikov V.V."/>
            <person name="Mardanov A.V."/>
            <person name="Beletsky A.V."/>
            <person name="Banks D."/>
            <person name="Pimenov N.V."/>
            <person name="Frank Y.A."/>
            <person name="Karnachuk O.V."/>
            <person name="Ravin N.V."/>
        </authorList>
    </citation>
    <scope>NUCLEOTIDE SEQUENCE [LARGE SCALE GENOMIC DNA]</scope>
    <source>
        <strain evidence="4">BY5</strain>
    </source>
</reference>
<gene>
    <name evidence="4" type="ORF">OZSIB_1786</name>
</gene>
<organism evidence="4 5">
    <name type="scientific">Candidatus Ozemobacter sibiricus</name>
    <dbReference type="NCBI Taxonomy" id="2268124"/>
    <lineage>
        <taxon>Bacteria</taxon>
        <taxon>Candidatus Ozemobacteria</taxon>
        <taxon>Candidatus Ozemobacterales</taxon>
        <taxon>Candidatus Ozemobacteraceae</taxon>
        <taxon>Candidatus Ozemobacter</taxon>
    </lineage>
</organism>
<dbReference type="PROSITE" id="PS50005">
    <property type="entry name" value="TPR"/>
    <property type="match status" value="3"/>
</dbReference>
<proteinExistence type="predicted"/>
<dbReference type="Gene3D" id="1.25.40.10">
    <property type="entry name" value="Tetratricopeptide repeat domain"/>
    <property type="match status" value="3"/>
</dbReference>
<comment type="caution">
    <text evidence="4">The sequence shown here is derived from an EMBL/GenBank/DDBJ whole genome shotgun (WGS) entry which is preliminary data.</text>
</comment>
<dbReference type="InterPro" id="IPR051012">
    <property type="entry name" value="CellSynth/LPSAsmb/PSIAsmb"/>
</dbReference>